<evidence type="ECO:0000256" key="1">
    <source>
        <dbReference type="SAM" id="MobiDB-lite"/>
    </source>
</evidence>
<comment type="caution">
    <text evidence="2">The sequence shown here is derived from an EMBL/GenBank/DDBJ whole genome shotgun (WGS) entry which is preliminary data.</text>
</comment>
<feature type="compositionally biased region" description="Basic and acidic residues" evidence="1">
    <location>
        <begin position="8"/>
        <end position="31"/>
    </location>
</feature>
<accession>A0A9X0D752</accession>
<dbReference type="OrthoDB" id="5916873at2759"/>
<dbReference type="AlphaFoldDB" id="A0A9X0D752"/>
<evidence type="ECO:0000313" key="3">
    <source>
        <dbReference type="Proteomes" id="UP001163046"/>
    </source>
</evidence>
<protein>
    <submittedName>
        <fullName evidence="2">Uncharacterized protein</fullName>
    </submittedName>
</protein>
<dbReference type="EMBL" id="MU825661">
    <property type="protein sequence ID" value="KAJ7388078.1"/>
    <property type="molecule type" value="Genomic_DNA"/>
</dbReference>
<name>A0A9X0D752_9CNID</name>
<reference evidence="2" key="1">
    <citation type="submission" date="2023-01" db="EMBL/GenBank/DDBJ databases">
        <title>Genome assembly of the deep-sea coral Lophelia pertusa.</title>
        <authorList>
            <person name="Herrera S."/>
            <person name="Cordes E."/>
        </authorList>
    </citation>
    <scope>NUCLEOTIDE SEQUENCE</scope>
    <source>
        <strain evidence="2">USNM1676648</strain>
        <tissue evidence="2">Polyp</tissue>
    </source>
</reference>
<dbReference type="Proteomes" id="UP001163046">
    <property type="component" value="Unassembled WGS sequence"/>
</dbReference>
<feature type="compositionally biased region" description="Acidic residues" evidence="1">
    <location>
        <begin position="52"/>
        <end position="72"/>
    </location>
</feature>
<keyword evidence="3" id="KW-1185">Reference proteome</keyword>
<sequence>MMMNRHWKREEKMEEDLDHTTEIDNLQKEGEMPIEELMKIYSAAENESTDMQSDEESSQESSEEELSDDEGMEYLVQQENRQSC</sequence>
<feature type="region of interest" description="Disordered" evidence="1">
    <location>
        <begin position="1"/>
        <end position="84"/>
    </location>
</feature>
<proteinExistence type="predicted"/>
<organism evidence="2 3">
    <name type="scientific">Desmophyllum pertusum</name>
    <dbReference type="NCBI Taxonomy" id="174260"/>
    <lineage>
        <taxon>Eukaryota</taxon>
        <taxon>Metazoa</taxon>
        <taxon>Cnidaria</taxon>
        <taxon>Anthozoa</taxon>
        <taxon>Hexacorallia</taxon>
        <taxon>Scleractinia</taxon>
        <taxon>Caryophylliina</taxon>
        <taxon>Caryophylliidae</taxon>
        <taxon>Desmophyllum</taxon>
    </lineage>
</organism>
<gene>
    <name evidence="2" type="ORF">OS493_039952</name>
</gene>
<evidence type="ECO:0000313" key="2">
    <source>
        <dbReference type="EMBL" id="KAJ7388078.1"/>
    </source>
</evidence>